<proteinExistence type="predicted"/>
<comment type="caution">
    <text evidence="1">The sequence shown here is derived from an EMBL/GenBank/DDBJ whole genome shotgun (WGS) entry which is preliminary data.</text>
</comment>
<name>K8XRK3_RHOOP</name>
<accession>K8XRK3</accession>
<protein>
    <submittedName>
        <fullName evidence="1">Uncharacterized protein</fullName>
    </submittedName>
</protein>
<sequence length="84" mass="8978">MLPVRDAVTGACLDCEEPATHFATIQGVRCRTLPDFTRTWGDALEVPSYYGAGGIGSFEECFRDLVDIAHGGIGSDIASDLDAR</sequence>
<dbReference type="EMBL" id="AJYC02000064">
    <property type="protein sequence ID" value="EKT80817.1"/>
    <property type="molecule type" value="Genomic_DNA"/>
</dbReference>
<organism evidence="1 2">
    <name type="scientific">Rhodococcus opacus M213</name>
    <dbReference type="NCBI Taxonomy" id="1129896"/>
    <lineage>
        <taxon>Bacteria</taxon>
        <taxon>Bacillati</taxon>
        <taxon>Actinomycetota</taxon>
        <taxon>Actinomycetes</taxon>
        <taxon>Mycobacteriales</taxon>
        <taxon>Nocardiaceae</taxon>
        <taxon>Rhodococcus</taxon>
    </lineage>
</organism>
<evidence type="ECO:0000313" key="2">
    <source>
        <dbReference type="Proteomes" id="UP000005951"/>
    </source>
</evidence>
<dbReference type="AlphaFoldDB" id="K8XRK3"/>
<gene>
    <name evidence="1" type="ORF">WSS_A20259</name>
</gene>
<reference evidence="1 2" key="1">
    <citation type="journal article" date="2013" name="Genome Announc.">
        <title>Draft Genome Sequence of Rhodococcus opacus Strain M213 Shows a Diverse Catabolic Potential.</title>
        <authorList>
            <person name="Pathak A."/>
            <person name="Green S.J."/>
            <person name="Ogram A."/>
            <person name="Chauhan A."/>
        </authorList>
    </citation>
    <scope>NUCLEOTIDE SEQUENCE [LARGE SCALE GENOMIC DNA]</scope>
    <source>
        <strain evidence="1 2">M213</strain>
    </source>
</reference>
<evidence type="ECO:0000313" key="1">
    <source>
        <dbReference type="EMBL" id="EKT80817.1"/>
    </source>
</evidence>
<dbReference type="Proteomes" id="UP000005951">
    <property type="component" value="Unassembled WGS sequence"/>
</dbReference>